<evidence type="ECO:0000313" key="2">
    <source>
        <dbReference type="EMBL" id="KAJ5324170.1"/>
    </source>
</evidence>
<accession>A0A9W9U7X6</accession>
<dbReference type="EMBL" id="JAPZBO010000002">
    <property type="protein sequence ID" value="KAJ5324170.1"/>
    <property type="molecule type" value="Genomic_DNA"/>
</dbReference>
<comment type="caution">
    <text evidence="2">The sequence shown here is derived from an EMBL/GenBank/DDBJ whole genome shotgun (WGS) entry which is preliminary data.</text>
</comment>
<dbReference type="Pfam" id="PF12697">
    <property type="entry name" value="Abhydrolase_6"/>
    <property type="match status" value="1"/>
</dbReference>
<evidence type="ECO:0000313" key="3">
    <source>
        <dbReference type="Proteomes" id="UP001147746"/>
    </source>
</evidence>
<dbReference type="InterPro" id="IPR000073">
    <property type="entry name" value="AB_hydrolase_1"/>
</dbReference>
<feature type="domain" description="AB hydrolase-1" evidence="1">
    <location>
        <begin position="32"/>
        <end position="209"/>
    </location>
</feature>
<dbReference type="Gene3D" id="3.40.50.1820">
    <property type="entry name" value="alpha/beta hydrolase"/>
    <property type="match status" value="1"/>
</dbReference>
<organism evidence="2 3">
    <name type="scientific">Penicillium atrosanguineum</name>
    <dbReference type="NCBI Taxonomy" id="1132637"/>
    <lineage>
        <taxon>Eukaryota</taxon>
        <taxon>Fungi</taxon>
        <taxon>Dikarya</taxon>
        <taxon>Ascomycota</taxon>
        <taxon>Pezizomycotina</taxon>
        <taxon>Eurotiomycetes</taxon>
        <taxon>Eurotiomycetidae</taxon>
        <taxon>Eurotiales</taxon>
        <taxon>Aspergillaceae</taxon>
        <taxon>Penicillium</taxon>
    </lineage>
</organism>
<protein>
    <recommendedName>
        <fullName evidence="1">AB hydrolase-1 domain-containing protein</fullName>
    </recommendedName>
</protein>
<dbReference type="InterPro" id="IPR052897">
    <property type="entry name" value="Sec-Metab_Biosynth_Hydrolase"/>
</dbReference>
<proteinExistence type="predicted"/>
<dbReference type="PANTHER" id="PTHR37017">
    <property type="entry name" value="AB HYDROLASE-1 DOMAIN-CONTAINING PROTEIN-RELATED"/>
    <property type="match status" value="1"/>
</dbReference>
<reference evidence="2" key="1">
    <citation type="submission" date="2022-12" db="EMBL/GenBank/DDBJ databases">
        <authorList>
            <person name="Petersen C."/>
        </authorList>
    </citation>
    <scope>NUCLEOTIDE SEQUENCE</scope>
    <source>
        <strain evidence="2">IBT 21472</strain>
    </source>
</reference>
<dbReference type="GO" id="GO:0017000">
    <property type="term" value="P:antibiotic biosynthetic process"/>
    <property type="evidence" value="ECO:0007669"/>
    <property type="project" value="UniProtKB-ARBA"/>
</dbReference>
<dbReference type="Proteomes" id="UP001147746">
    <property type="component" value="Unassembled WGS sequence"/>
</dbReference>
<evidence type="ECO:0000259" key="1">
    <source>
        <dbReference type="Pfam" id="PF12697"/>
    </source>
</evidence>
<keyword evidence="3" id="KW-1185">Reference proteome</keyword>
<dbReference type="PANTHER" id="PTHR37017:SF3">
    <property type="entry name" value="AB HYDROLASE-1 DOMAIN-CONTAINING PROTEIN"/>
    <property type="match status" value="1"/>
</dbReference>
<dbReference type="InterPro" id="IPR029058">
    <property type="entry name" value="AB_hydrolase_fold"/>
</dbReference>
<dbReference type="GO" id="GO:0072330">
    <property type="term" value="P:monocarboxylic acid biosynthetic process"/>
    <property type="evidence" value="ECO:0007669"/>
    <property type="project" value="UniProtKB-ARBA"/>
</dbReference>
<name>A0A9W9U7X6_9EURO</name>
<dbReference type="AlphaFoldDB" id="A0A9W9U7X6"/>
<reference evidence="2" key="2">
    <citation type="journal article" date="2023" name="IMA Fungus">
        <title>Comparative genomic study of the Penicillium genus elucidates a diverse pangenome and 15 lateral gene transfer events.</title>
        <authorList>
            <person name="Petersen C."/>
            <person name="Sorensen T."/>
            <person name="Nielsen M.R."/>
            <person name="Sondergaard T.E."/>
            <person name="Sorensen J.L."/>
            <person name="Fitzpatrick D.A."/>
            <person name="Frisvad J.C."/>
            <person name="Nielsen K.L."/>
        </authorList>
    </citation>
    <scope>NUCLEOTIDE SEQUENCE</scope>
    <source>
        <strain evidence="2">IBT 21472</strain>
    </source>
</reference>
<gene>
    <name evidence="2" type="ORF">N7476_002770</name>
</gene>
<dbReference type="SUPFAM" id="SSF53474">
    <property type="entry name" value="alpha/beta-Hydrolases"/>
    <property type="match status" value="1"/>
</dbReference>
<sequence length="236" mass="25011">MAPTVLFVPGFWEGPTVFDKVTSLLTENGVRGEVAVLRSTGTTSPGNPGMKDGEDILLVLHSAGGFLGSEALQGLDKRPRGEQPGVVSIVFLAAAVYAEGFQHQPLPFAAVEGGSSSCVQPETLLFGDLPEAEKAEWLTAIKTQPAEGWDDTVSYTGWKDVPSVYPICEGDNALPIPLQEQLAGLAGSEIERCSAGHLPMLSQPELVVRVVQAALARQPWPGNLEGTMDNCSTTRI</sequence>